<dbReference type="STRING" id="1616788.AR543_18360"/>
<dbReference type="EC" id="2.7.7.18" evidence="10"/>
<comment type="pathway">
    <text evidence="2 10">Cofactor biosynthesis; NAD(+) biosynthesis; deamido-NAD(+) from nicotinate D-ribonucleotide: step 1/1.</text>
</comment>
<keyword evidence="7 10" id="KW-0067">ATP-binding</keyword>
<dbReference type="PANTHER" id="PTHR39321:SF3">
    <property type="entry name" value="PHOSPHOPANTETHEINE ADENYLYLTRANSFERASE"/>
    <property type="match status" value="1"/>
</dbReference>
<evidence type="ECO:0000259" key="11">
    <source>
        <dbReference type="Pfam" id="PF01467"/>
    </source>
</evidence>
<dbReference type="NCBIfam" id="TIGR00482">
    <property type="entry name" value="nicotinate (nicotinamide) nucleotide adenylyltransferase"/>
    <property type="match status" value="1"/>
</dbReference>
<dbReference type="InterPro" id="IPR004821">
    <property type="entry name" value="Cyt_trans-like"/>
</dbReference>
<dbReference type="NCBIfam" id="NF000840">
    <property type="entry name" value="PRK00071.1-3"/>
    <property type="match status" value="1"/>
</dbReference>
<evidence type="ECO:0000256" key="5">
    <source>
        <dbReference type="ARBA" id="ARBA00022695"/>
    </source>
</evidence>
<dbReference type="HAMAP" id="MF_00244">
    <property type="entry name" value="NaMN_adenylyltr"/>
    <property type="match status" value="1"/>
</dbReference>
<dbReference type="UniPathway" id="UPA00253">
    <property type="reaction ID" value="UER00332"/>
</dbReference>
<dbReference type="InterPro" id="IPR014729">
    <property type="entry name" value="Rossmann-like_a/b/a_fold"/>
</dbReference>
<keyword evidence="6 10" id="KW-0547">Nucleotide-binding</keyword>
<dbReference type="Pfam" id="PF01467">
    <property type="entry name" value="CTP_transf_like"/>
    <property type="match status" value="1"/>
</dbReference>
<dbReference type="NCBIfam" id="NF000841">
    <property type="entry name" value="PRK00071.1-4"/>
    <property type="match status" value="1"/>
</dbReference>
<evidence type="ECO:0000256" key="7">
    <source>
        <dbReference type="ARBA" id="ARBA00022840"/>
    </source>
</evidence>
<comment type="similarity">
    <text evidence="10">Belongs to the NadD family.</text>
</comment>
<dbReference type="OrthoDB" id="5295945at2"/>
<reference evidence="13" key="1">
    <citation type="submission" date="2015-10" db="EMBL/GenBank/DDBJ databases">
        <title>Genome of Paenibacillus bovis sp. nov.</title>
        <authorList>
            <person name="Wu Z."/>
            <person name="Gao C."/>
            <person name="Liu Z."/>
            <person name="Zheng H."/>
        </authorList>
    </citation>
    <scope>NUCLEOTIDE SEQUENCE [LARGE SCALE GENOMIC DNA]</scope>
    <source>
        <strain evidence="13">BD3526</strain>
    </source>
</reference>
<keyword evidence="8 10" id="KW-0520">NAD</keyword>
<evidence type="ECO:0000313" key="13">
    <source>
        <dbReference type="Proteomes" id="UP000078148"/>
    </source>
</evidence>
<dbReference type="Proteomes" id="UP000078148">
    <property type="component" value="Chromosome"/>
</dbReference>
<keyword evidence="13" id="KW-1185">Reference proteome</keyword>
<dbReference type="GO" id="GO:0005524">
    <property type="term" value="F:ATP binding"/>
    <property type="evidence" value="ECO:0007669"/>
    <property type="project" value="UniProtKB-KW"/>
</dbReference>
<protein>
    <recommendedName>
        <fullName evidence="10">Probable nicotinate-nucleotide adenylyltransferase</fullName>
        <ecNumber evidence="10">2.7.7.18</ecNumber>
    </recommendedName>
    <alternativeName>
        <fullName evidence="10">Deamido-NAD(+) diphosphorylase</fullName>
    </alternativeName>
    <alternativeName>
        <fullName evidence="10">Deamido-NAD(+) pyrophosphorylase</fullName>
    </alternativeName>
    <alternativeName>
        <fullName evidence="10">Nicotinate mononucleotide adenylyltransferase</fullName>
        <shortName evidence="10">NaMN adenylyltransferase</shortName>
    </alternativeName>
</protein>
<dbReference type="InterPro" id="IPR005248">
    <property type="entry name" value="NadD/NMNAT"/>
</dbReference>
<comment type="catalytic activity">
    <reaction evidence="9 10">
        <text>nicotinate beta-D-ribonucleotide + ATP + H(+) = deamido-NAD(+) + diphosphate</text>
        <dbReference type="Rhea" id="RHEA:22860"/>
        <dbReference type="ChEBI" id="CHEBI:15378"/>
        <dbReference type="ChEBI" id="CHEBI:30616"/>
        <dbReference type="ChEBI" id="CHEBI:33019"/>
        <dbReference type="ChEBI" id="CHEBI:57502"/>
        <dbReference type="ChEBI" id="CHEBI:58437"/>
        <dbReference type="EC" id="2.7.7.18"/>
    </reaction>
</comment>
<organism evidence="12 13">
    <name type="scientific">Paenibacillus bovis</name>
    <dbReference type="NCBI Taxonomy" id="1616788"/>
    <lineage>
        <taxon>Bacteria</taxon>
        <taxon>Bacillati</taxon>
        <taxon>Bacillota</taxon>
        <taxon>Bacilli</taxon>
        <taxon>Bacillales</taxon>
        <taxon>Paenibacillaceae</taxon>
        <taxon>Paenibacillus</taxon>
    </lineage>
</organism>
<evidence type="ECO:0000256" key="4">
    <source>
        <dbReference type="ARBA" id="ARBA00022679"/>
    </source>
</evidence>
<sequence length="197" mass="22107">MKVGIMGGTFDPVHIGHMLAAEAALEGCGLDEVWFMPSHIPPHKHAAGVSGEQRLEMVEQAIGTNPAFRTLDIELVRGGVSYTIETIRALQERYDQHEFYFIIGADMVNSLTEWHGIEELAQRLTFVGVGRPGSVIHTETMPAYLQPRVVLVNMPQVDISSTDIRERLAAGQTIRYMVHDHVYEYIKRSGIYESDTR</sequence>
<evidence type="ECO:0000313" key="12">
    <source>
        <dbReference type="EMBL" id="ANF97779.1"/>
    </source>
</evidence>
<reference evidence="12 13" key="2">
    <citation type="journal article" date="2016" name="Int. J. Syst. Evol. Microbiol.">
        <title>Paenibacillus bovis sp. nov., isolated from raw yak (Bos grunniens) milk.</title>
        <authorList>
            <person name="Gao C."/>
            <person name="Han J."/>
            <person name="Liu Z."/>
            <person name="Xu X."/>
            <person name="Hang F."/>
            <person name="Wu Z."/>
        </authorList>
    </citation>
    <scope>NUCLEOTIDE SEQUENCE [LARGE SCALE GENOMIC DNA]</scope>
    <source>
        <strain evidence="12 13">BD3526</strain>
    </source>
</reference>
<name>A0A172ZJR2_9BACL</name>
<evidence type="ECO:0000256" key="1">
    <source>
        <dbReference type="ARBA" id="ARBA00002324"/>
    </source>
</evidence>
<evidence type="ECO:0000256" key="10">
    <source>
        <dbReference type="HAMAP-Rule" id="MF_00244"/>
    </source>
</evidence>
<keyword evidence="3 10" id="KW-0662">Pyridine nucleotide biosynthesis</keyword>
<dbReference type="NCBIfam" id="TIGR00125">
    <property type="entry name" value="cyt_tran_rel"/>
    <property type="match status" value="1"/>
</dbReference>
<gene>
    <name evidence="10" type="primary">nadD</name>
    <name evidence="12" type="ORF">AR543_18360</name>
</gene>
<dbReference type="RefSeq" id="WP_060535875.1">
    <property type="nucleotide sequence ID" value="NZ_CP013023.1"/>
</dbReference>
<proteinExistence type="inferred from homology"/>
<dbReference type="GO" id="GO:0009435">
    <property type="term" value="P:NAD+ biosynthetic process"/>
    <property type="evidence" value="ECO:0007669"/>
    <property type="project" value="UniProtKB-UniRule"/>
</dbReference>
<keyword evidence="5 10" id="KW-0548">Nucleotidyltransferase</keyword>
<evidence type="ECO:0000256" key="3">
    <source>
        <dbReference type="ARBA" id="ARBA00022642"/>
    </source>
</evidence>
<keyword evidence="4 10" id="KW-0808">Transferase</keyword>
<dbReference type="KEGG" id="pbv:AR543_18360"/>
<accession>A0A172ZJR2</accession>
<dbReference type="Gene3D" id="3.40.50.620">
    <property type="entry name" value="HUPs"/>
    <property type="match status" value="1"/>
</dbReference>
<dbReference type="GO" id="GO:0004515">
    <property type="term" value="F:nicotinate-nucleotide adenylyltransferase activity"/>
    <property type="evidence" value="ECO:0007669"/>
    <property type="project" value="UniProtKB-UniRule"/>
</dbReference>
<dbReference type="AlphaFoldDB" id="A0A172ZJR2"/>
<comment type="function">
    <text evidence="1 10">Catalyzes the reversible adenylation of nicotinate mononucleotide (NaMN) to nicotinic acid adenine dinucleotide (NaAD).</text>
</comment>
<evidence type="ECO:0000256" key="2">
    <source>
        <dbReference type="ARBA" id="ARBA00005019"/>
    </source>
</evidence>
<dbReference type="PANTHER" id="PTHR39321">
    <property type="entry name" value="NICOTINATE-NUCLEOTIDE ADENYLYLTRANSFERASE-RELATED"/>
    <property type="match status" value="1"/>
</dbReference>
<evidence type="ECO:0000256" key="9">
    <source>
        <dbReference type="ARBA" id="ARBA00048721"/>
    </source>
</evidence>
<dbReference type="SUPFAM" id="SSF52374">
    <property type="entry name" value="Nucleotidylyl transferase"/>
    <property type="match status" value="1"/>
</dbReference>
<feature type="domain" description="Cytidyltransferase-like" evidence="11">
    <location>
        <begin position="5"/>
        <end position="167"/>
    </location>
</feature>
<dbReference type="CDD" id="cd02165">
    <property type="entry name" value="NMNAT"/>
    <property type="match status" value="1"/>
</dbReference>
<dbReference type="EMBL" id="CP013023">
    <property type="protein sequence ID" value="ANF97779.1"/>
    <property type="molecule type" value="Genomic_DNA"/>
</dbReference>
<evidence type="ECO:0000256" key="6">
    <source>
        <dbReference type="ARBA" id="ARBA00022741"/>
    </source>
</evidence>
<evidence type="ECO:0000256" key="8">
    <source>
        <dbReference type="ARBA" id="ARBA00023027"/>
    </source>
</evidence>